<dbReference type="Pfam" id="PF00931">
    <property type="entry name" value="NB-ARC"/>
    <property type="match status" value="2"/>
</dbReference>
<dbReference type="EMBL" id="CP126661">
    <property type="protein sequence ID" value="WKA03403.1"/>
    <property type="molecule type" value="Genomic_DNA"/>
</dbReference>
<reference evidence="6 7" key="1">
    <citation type="journal article" date="2023" name="Hortic Res">
        <title>The complete reference genome for grapevine (Vitis vinifera L.) genetics and breeding.</title>
        <authorList>
            <person name="Shi X."/>
            <person name="Cao S."/>
            <person name="Wang X."/>
            <person name="Huang S."/>
            <person name="Wang Y."/>
            <person name="Liu Z."/>
            <person name="Liu W."/>
            <person name="Leng X."/>
            <person name="Peng Y."/>
            <person name="Wang N."/>
            <person name="Wang Y."/>
            <person name="Ma Z."/>
            <person name="Xu X."/>
            <person name="Zhang F."/>
            <person name="Xue H."/>
            <person name="Zhong H."/>
            <person name="Wang Y."/>
            <person name="Zhang K."/>
            <person name="Velt A."/>
            <person name="Avia K."/>
            <person name="Holtgrawe D."/>
            <person name="Grimplet J."/>
            <person name="Matus J.T."/>
            <person name="Ware D."/>
            <person name="Wu X."/>
            <person name="Wang H."/>
            <person name="Liu C."/>
            <person name="Fang Y."/>
            <person name="Rustenholz C."/>
            <person name="Cheng Z."/>
            <person name="Xiao H."/>
            <person name="Zhou Y."/>
        </authorList>
    </citation>
    <scope>NUCLEOTIDE SEQUENCE [LARGE SCALE GENOMIC DNA]</scope>
    <source>
        <strain evidence="7">cv. Pinot noir / PN40024</strain>
        <tissue evidence="6">Leaf</tissue>
    </source>
</reference>
<dbReference type="InterPro" id="IPR057135">
    <property type="entry name" value="At4g27190-like_LRR"/>
</dbReference>
<dbReference type="InterPro" id="IPR027417">
    <property type="entry name" value="P-loop_NTPase"/>
</dbReference>
<evidence type="ECO:0000313" key="7">
    <source>
        <dbReference type="Proteomes" id="UP001227230"/>
    </source>
</evidence>
<protein>
    <recommendedName>
        <fullName evidence="5">AAA+ ATPase domain-containing protein</fullName>
    </recommendedName>
</protein>
<proteinExistence type="inferred from homology"/>
<comment type="similarity">
    <text evidence="1">Belongs to the disease resistance NB-LRR family.</text>
</comment>
<dbReference type="Gene3D" id="3.80.10.10">
    <property type="entry name" value="Ribonuclease Inhibitor"/>
    <property type="match status" value="5"/>
</dbReference>
<dbReference type="InterPro" id="IPR003593">
    <property type="entry name" value="AAA+_ATPase"/>
</dbReference>
<dbReference type="SUPFAM" id="SSF52058">
    <property type="entry name" value="L domain-like"/>
    <property type="match status" value="1"/>
</dbReference>
<dbReference type="PRINTS" id="PR00364">
    <property type="entry name" value="DISEASERSIST"/>
</dbReference>
<dbReference type="Pfam" id="PF23247">
    <property type="entry name" value="LRR_RPS2"/>
    <property type="match status" value="4"/>
</dbReference>
<dbReference type="SMART" id="SM00382">
    <property type="entry name" value="AAA"/>
    <property type="match status" value="2"/>
</dbReference>
<evidence type="ECO:0000256" key="4">
    <source>
        <dbReference type="ARBA" id="ARBA00022840"/>
    </source>
</evidence>
<evidence type="ECO:0000313" key="6">
    <source>
        <dbReference type="EMBL" id="WKA03403.1"/>
    </source>
</evidence>
<dbReference type="InterPro" id="IPR050905">
    <property type="entry name" value="Plant_NBS-LRR"/>
</dbReference>
<sequence>MEESVIDIVKTIAGKIAEYSVDPIRRQLSYLFCYRGYRGYMDDLSNKVQELGHAKDDLQITVDEAIRRGDEIRPIVQDWLTRADVITGEAEELMTDENKSCFKGWCPNLKSRYQLGREAEQKAQVIVEIQKARNFPDGVSHRVPAPNVTSKNYDPFESRASILNEIMDALRDDKISMIGVWGMGGVGKTTLVEQVAAQAKQQKLFDKVPTAYVSQTVDLKKIQQQIADVIGLEFVEESESGRAGRLSQRLTQEKKLLIILDDLWVGLNLKDVGIPSDHKGLKMVLTSRRLSVLFNEMDTEKNFAVEQLSEEEAWSLFKKEAGESIEKPDLQPTAEEVLKKCGGLPIAIVTVAKALKGKDSITWRDALRQLTRSIETTVEGIEAKIFLTLELSYNHLYGDEVKSLFLLCGLLDYGDTPIDNLLKYGVGLDLFQNINALEEASDRLHTLINNLKASSLLLKSNDDAYVRMHDVVRQVARAIASKDPHRFVVMEDDRFEEWSKTDESKRCTFLSLNCRAAHELPEGLVCPELKLFLLYINNPSFSSLNIPNTFFEGMKKLKVLDLSKMSFTTLPSSLDSLANLRTLRLDGCKLVDIALIGKLTKLQVLSLVGSTIQQLPNEMVRLTNLRLLDLNHCGQLEVIPQNLLSSLSRLECLYMKSSFTQWAVEELMNFSYFGSELETTSQGMCSQGNLDIHIPFFSCQASFPNLEELELDNLPKLKEIWHHQLPFGSFNNLQILQVYDCPCLLNLIPSHLIQRLENLKEIDVNDCDVLEHVFVFDLQGLDRNVGILPKLETLKLGELSRLRYIICNEDKNDSMRCLFSHPTLMDFQNLKHLSIQDCMEEDEDEGHVNTPTEDIMLFGEKASFPNLEELELDNLPKLKEIWHHQLPFGSFNNLQILQVYDCPCLLNLIPSHLIQRLENLKEIDINDCEVLEHVFVFDLQGLDRNVGILPKLETLRLGELPRLRYIICDENDSMRCLFSHPTLMDFQNLKHLSIQDCMVEDEEEGHVNTPIEDTMFFGEKVSFPNLETLSLINLLKLKKIWHHQPSPRSFYNLQILEVCNCSGLLNLIPSHLIQKFNNLKRIKAYELEVLEHVFDIQGLDRNVRILPKLETLELEGLPRLRNIICNGDKNESMKYLFSSPTLVDFQHLKCLSIKRCAKEDDDEGHISIPIKDVVLFNEKVSFPNLEELKLDDLPKLKMIWHHQLSLEFFCKLRILSVCNCPRLVNLVPSHLIQSFQNLKEVDVCDCKVLERVFDHRGLNRDVGILPKIEILKLEKLPRLRLIICNEDNEDNNDNMRYLLSPSKFKDFHHLKELHIIKCGILFDEKVSFPSNLEVLVIKSLPKLKEIDVRILSKLKILRLEKLPRLRCIICNEDKNGSERCLLSPSMFKTFLNLEELHTIDCGIEDKRDVYTPTNDVELSNEQVSFLDGVSYEAFESRASTFNKIMDALRDDEINLFGVVGMGGVGKTTLVKQVAQQTKQQHLFTAQLYIDVSWTRGSCTLQQEVISYIQQNIAEKLDWEFKGLDESTRAVELKQRLTKEKILIILDDIWKEIDLEKVGIPCKDDEKECKIVLASRDGDILCKDMGAQICFPVEHLPLEEAWSFFKKTTVIPWRRIFNCDPWP</sequence>
<keyword evidence="2" id="KW-0547">Nucleotide-binding</keyword>
<feature type="domain" description="AAA+ ATPase" evidence="5">
    <location>
        <begin position="1452"/>
        <end position="1590"/>
    </location>
</feature>
<dbReference type="InterPro" id="IPR002182">
    <property type="entry name" value="NB-ARC"/>
</dbReference>
<dbReference type="SUPFAM" id="SSF52540">
    <property type="entry name" value="P-loop containing nucleoside triphosphate hydrolases"/>
    <property type="match status" value="2"/>
</dbReference>
<keyword evidence="7" id="KW-1185">Reference proteome</keyword>
<keyword evidence="3" id="KW-0611">Plant defense</keyword>
<name>A0ABY9D8U4_VITVI</name>
<dbReference type="InterPro" id="IPR001611">
    <property type="entry name" value="Leu-rich_rpt"/>
</dbReference>
<dbReference type="PANTHER" id="PTHR33463">
    <property type="entry name" value="NB-ARC DOMAIN-CONTAINING PROTEIN-RELATED"/>
    <property type="match status" value="1"/>
</dbReference>
<dbReference type="InterPro" id="IPR042197">
    <property type="entry name" value="Apaf_helical"/>
</dbReference>
<dbReference type="InterPro" id="IPR032675">
    <property type="entry name" value="LRR_dom_sf"/>
</dbReference>
<dbReference type="Proteomes" id="UP001227230">
    <property type="component" value="Chromosome 14"/>
</dbReference>
<evidence type="ECO:0000256" key="3">
    <source>
        <dbReference type="ARBA" id="ARBA00022821"/>
    </source>
</evidence>
<dbReference type="Gene3D" id="3.40.50.300">
    <property type="entry name" value="P-loop containing nucleotide triphosphate hydrolases"/>
    <property type="match status" value="2"/>
</dbReference>
<dbReference type="PANTHER" id="PTHR33463:SF198">
    <property type="entry name" value="RPP4C3"/>
    <property type="match status" value="1"/>
</dbReference>
<feature type="domain" description="AAA+ ATPase" evidence="5">
    <location>
        <begin position="174"/>
        <end position="375"/>
    </location>
</feature>
<dbReference type="Pfam" id="PF13855">
    <property type="entry name" value="LRR_8"/>
    <property type="match status" value="1"/>
</dbReference>
<keyword evidence="4" id="KW-0067">ATP-binding</keyword>
<evidence type="ECO:0000259" key="5">
    <source>
        <dbReference type="SMART" id="SM00382"/>
    </source>
</evidence>
<evidence type="ECO:0000256" key="1">
    <source>
        <dbReference type="ARBA" id="ARBA00008894"/>
    </source>
</evidence>
<dbReference type="SUPFAM" id="SSF52047">
    <property type="entry name" value="RNI-like"/>
    <property type="match status" value="2"/>
</dbReference>
<organism evidence="6 7">
    <name type="scientific">Vitis vinifera</name>
    <name type="common">Grape</name>
    <dbReference type="NCBI Taxonomy" id="29760"/>
    <lineage>
        <taxon>Eukaryota</taxon>
        <taxon>Viridiplantae</taxon>
        <taxon>Streptophyta</taxon>
        <taxon>Embryophyta</taxon>
        <taxon>Tracheophyta</taxon>
        <taxon>Spermatophyta</taxon>
        <taxon>Magnoliopsida</taxon>
        <taxon>eudicotyledons</taxon>
        <taxon>Gunneridae</taxon>
        <taxon>Pentapetalae</taxon>
        <taxon>rosids</taxon>
        <taxon>Vitales</taxon>
        <taxon>Vitaceae</taxon>
        <taxon>Viteae</taxon>
        <taxon>Vitis</taxon>
    </lineage>
</organism>
<accession>A0ABY9D8U4</accession>
<gene>
    <name evidence="6" type="ORF">VitviT2T_021514</name>
</gene>
<dbReference type="Gene3D" id="1.10.8.430">
    <property type="entry name" value="Helical domain of apoptotic protease-activating factors"/>
    <property type="match status" value="1"/>
</dbReference>
<evidence type="ECO:0000256" key="2">
    <source>
        <dbReference type="ARBA" id="ARBA00022741"/>
    </source>
</evidence>